<dbReference type="Pfam" id="PF00248">
    <property type="entry name" value="Aldo_ket_red"/>
    <property type="match status" value="1"/>
</dbReference>
<comment type="caution">
    <text evidence="2">The sequence shown here is derived from an EMBL/GenBank/DDBJ whole genome shotgun (WGS) entry which is preliminary data.</text>
</comment>
<dbReference type="CDD" id="cd19100">
    <property type="entry name" value="AKR_unchar"/>
    <property type="match status" value="1"/>
</dbReference>
<dbReference type="RefSeq" id="WP_132015496.1">
    <property type="nucleotide sequence ID" value="NZ_SLUN01000022.1"/>
</dbReference>
<dbReference type="EMBL" id="SLUN01000022">
    <property type="protein sequence ID" value="TCL63033.1"/>
    <property type="molecule type" value="Genomic_DNA"/>
</dbReference>
<gene>
    <name evidence="2" type="ORF">EDC14_102289</name>
</gene>
<evidence type="ECO:0000259" key="1">
    <source>
        <dbReference type="PROSITE" id="PS51379"/>
    </source>
</evidence>
<accession>A0A4R1RB75</accession>
<dbReference type="Pfam" id="PF13187">
    <property type="entry name" value="Fer4_9"/>
    <property type="match status" value="1"/>
</dbReference>
<evidence type="ECO:0000313" key="3">
    <source>
        <dbReference type="Proteomes" id="UP000295008"/>
    </source>
</evidence>
<dbReference type="PROSITE" id="PS51379">
    <property type="entry name" value="4FE4S_FER_2"/>
    <property type="match status" value="1"/>
</dbReference>
<reference evidence="2 3" key="1">
    <citation type="submission" date="2019-03" db="EMBL/GenBank/DDBJ databases">
        <title>Genomic Encyclopedia of Type Strains, Phase IV (KMG-IV): sequencing the most valuable type-strain genomes for metagenomic binning, comparative biology and taxonomic classification.</title>
        <authorList>
            <person name="Goeker M."/>
        </authorList>
    </citation>
    <scope>NUCLEOTIDE SEQUENCE [LARGE SCALE GENOMIC DNA]</scope>
    <source>
        <strain evidence="2 3">LX-B</strain>
    </source>
</reference>
<protein>
    <submittedName>
        <fullName evidence="2">Putative aldo/keto reductase-like oxidoreductase</fullName>
    </submittedName>
</protein>
<proteinExistence type="predicted"/>
<dbReference type="Gene3D" id="3.20.20.100">
    <property type="entry name" value="NADP-dependent oxidoreductase domain"/>
    <property type="match status" value="1"/>
</dbReference>
<dbReference type="AlphaFoldDB" id="A0A4R1RB75"/>
<dbReference type="InterPro" id="IPR020471">
    <property type="entry name" value="AKR"/>
</dbReference>
<organism evidence="2 3">
    <name type="scientific">Hydrogenispora ethanolica</name>
    <dbReference type="NCBI Taxonomy" id="1082276"/>
    <lineage>
        <taxon>Bacteria</taxon>
        <taxon>Bacillati</taxon>
        <taxon>Bacillota</taxon>
        <taxon>Hydrogenispora</taxon>
    </lineage>
</organism>
<dbReference type="SUPFAM" id="SSF46548">
    <property type="entry name" value="alpha-helical ferredoxin"/>
    <property type="match status" value="1"/>
</dbReference>
<dbReference type="InterPro" id="IPR053135">
    <property type="entry name" value="AKR2_Oxidoreductase"/>
</dbReference>
<feature type="domain" description="4Fe-4S ferredoxin-type" evidence="1">
    <location>
        <begin position="292"/>
        <end position="324"/>
    </location>
</feature>
<dbReference type="InterPro" id="IPR017896">
    <property type="entry name" value="4Fe4S_Fe-S-bd"/>
</dbReference>
<keyword evidence="3" id="KW-1185">Reference proteome</keyword>
<dbReference type="Proteomes" id="UP000295008">
    <property type="component" value="Unassembled WGS sequence"/>
</dbReference>
<sequence>MEKIRLGRTGLTVSRSGFGAIPIQRISFGAAAHLLRKAFRNGINFFDTARAYTDSEAKIGEALGDVRKEIIIATKTPIGNGELIARNLETSLNLLKTDYIDIYQLHNPPALPDPEGDAYRALLDAKAQGMIRHIGFTNHRLDVALQAAASGLFDTVQFPLNSLSSAADLELIEECRKYDCGLIAMKGLSGGLITQAAATFAFLRQYDNVVPIWGIQHEWELDEFLALEENPPVLDEAMWSVIGRDRAELSGAFCRGCGYCLPCPAGIPIPMAARIAFFLKRSTYQTYLGDDWKAQMLRIEQCQDCGHCRNHCPYELDTPQLLRNQLREYLQFCEDHRTPSAGPA</sequence>
<dbReference type="OrthoDB" id="9773828at2"/>
<evidence type="ECO:0000313" key="2">
    <source>
        <dbReference type="EMBL" id="TCL63033.1"/>
    </source>
</evidence>
<dbReference type="PRINTS" id="PR00069">
    <property type="entry name" value="ALDKETRDTASE"/>
</dbReference>
<dbReference type="PANTHER" id="PTHR43312">
    <property type="entry name" value="D-THREO-ALDOSE 1-DEHYDROGENASE"/>
    <property type="match status" value="1"/>
</dbReference>
<dbReference type="InterPro" id="IPR023210">
    <property type="entry name" value="NADP_OxRdtase_dom"/>
</dbReference>
<dbReference type="GO" id="GO:0016491">
    <property type="term" value="F:oxidoreductase activity"/>
    <property type="evidence" value="ECO:0007669"/>
    <property type="project" value="InterPro"/>
</dbReference>
<dbReference type="InterPro" id="IPR036812">
    <property type="entry name" value="NAD(P)_OxRdtase_dom_sf"/>
</dbReference>
<dbReference type="PANTHER" id="PTHR43312:SF1">
    <property type="entry name" value="NADP-DEPENDENT OXIDOREDUCTASE DOMAIN-CONTAINING PROTEIN"/>
    <property type="match status" value="1"/>
</dbReference>
<dbReference type="SUPFAM" id="SSF51430">
    <property type="entry name" value="NAD(P)-linked oxidoreductase"/>
    <property type="match status" value="1"/>
</dbReference>
<name>A0A4R1RB75_HYDET</name>